<evidence type="ECO:0000313" key="5">
    <source>
        <dbReference type="EMBL" id="XDV65288.1"/>
    </source>
</evidence>
<evidence type="ECO:0000259" key="4">
    <source>
        <dbReference type="Pfam" id="PF01593"/>
    </source>
</evidence>
<dbReference type="PANTHER" id="PTHR10742:SF410">
    <property type="entry name" value="LYSINE-SPECIFIC HISTONE DEMETHYLASE 2"/>
    <property type="match status" value="1"/>
</dbReference>
<evidence type="ECO:0000256" key="1">
    <source>
        <dbReference type="ARBA" id="ARBA00001974"/>
    </source>
</evidence>
<dbReference type="Pfam" id="PF01593">
    <property type="entry name" value="Amino_oxidase"/>
    <property type="match status" value="1"/>
</dbReference>
<dbReference type="InterPro" id="IPR002937">
    <property type="entry name" value="Amino_oxidase"/>
</dbReference>
<name>A0AB39Y7I0_9ACTN</name>
<dbReference type="InterPro" id="IPR036188">
    <property type="entry name" value="FAD/NAD-bd_sf"/>
</dbReference>
<dbReference type="InterPro" id="IPR001613">
    <property type="entry name" value="Flavin_amine_oxidase"/>
</dbReference>
<proteinExistence type="predicted"/>
<feature type="domain" description="Amine oxidase" evidence="4">
    <location>
        <begin position="43"/>
        <end position="459"/>
    </location>
</feature>
<comment type="cofactor">
    <cofactor evidence="1">
        <name>FAD</name>
        <dbReference type="ChEBI" id="CHEBI:57692"/>
    </cofactor>
</comment>
<feature type="binding site" evidence="3">
    <location>
        <position position="258"/>
    </location>
    <ligand>
        <name>FAD</name>
        <dbReference type="ChEBI" id="CHEBI:57692"/>
    </ligand>
</feature>
<protein>
    <submittedName>
        <fullName evidence="5">Flavin monoamine oxidase family protein</fullName>
    </submittedName>
</protein>
<keyword evidence="2" id="KW-0560">Oxidoreductase</keyword>
<gene>
    <name evidence="5" type="ORF">AB5J51_21175</name>
</gene>
<feature type="binding site" evidence="3">
    <location>
        <position position="359"/>
    </location>
    <ligand>
        <name>substrate</name>
    </ligand>
</feature>
<evidence type="ECO:0000256" key="3">
    <source>
        <dbReference type="PIRSR" id="PIRSR601613-1"/>
    </source>
</evidence>
<reference evidence="5" key="1">
    <citation type="submission" date="2024-08" db="EMBL/GenBank/DDBJ databases">
        <authorList>
            <person name="Yu S.T."/>
        </authorList>
    </citation>
    <scope>NUCLEOTIDE SEQUENCE</scope>
    <source>
        <strain evidence="5">R33</strain>
    </source>
</reference>
<dbReference type="AlphaFoldDB" id="A0AB39Y7I0"/>
<feature type="binding site" evidence="3">
    <location>
        <begin position="63"/>
        <end position="64"/>
    </location>
    <ligand>
        <name>FAD</name>
        <dbReference type="ChEBI" id="CHEBI:57692"/>
    </ligand>
</feature>
<dbReference type="PANTHER" id="PTHR10742">
    <property type="entry name" value="FLAVIN MONOAMINE OXIDASE"/>
    <property type="match status" value="1"/>
</dbReference>
<accession>A0AB39Y7I0</accession>
<dbReference type="PRINTS" id="PR00757">
    <property type="entry name" value="AMINEOXDASEF"/>
</dbReference>
<evidence type="ECO:0000256" key="2">
    <source>
        <dbReference type="ARBA" id="ARBA00023002"/>
    </source>
</evidence>
<sequence>MAHEVAAAGSRIVARGVRPDDRREQIVATSDSEVDVVIVGGGFAGVTAARELSARGRRAVLVEARDRLGGRTYTKDHDGHPMEFGGTWVHPLQPHVWSEVDRYAVETETFPVLEGLRQAVVSDGRVVDLSDEDVERALEAFDEFCAPGMSLFPEPFLETVSSDPDGLGERSMRDLLDSFKAEPVLHDWVEGMCCLVAFGPLEKSGASEIFRCHALAGYSAAQAMASLSQTKLVKGTRELINSIAGQATLADIRLNSPVRRVAQTDGGVRVELENGETVTAPTALIALPMNVLNSVKFEPELSEIKRTASADRHAGAGRKCFVRVKGDIGNVSIVAPEDQAVNFVVTYTHDSKGSWLIVFSANPDKLQMSQFDDVQGMQTALQPLLPGVEVESIVGWDWSNDPHALGTWCIYRPGQLTKVLPDLRTTEGRLFFAGADSASTWRGFIDGAIESGYRSARDIDTYLS</sequence>
<dbReference type="Gene3D" id="3.90.660.10">
    <property type="match status" value="1"/>
</dbReference>
<dbReference type="GO" id="GO:0016491">
    <property type="term" value="F:oxidoreductase activity"/>
    <property type="evidence" value="ECO:0007669"/>
    <property type="project" value="UniProtKB-KW"/>
</dbReference>
<dbReference type="RefSeq" id="WP_369778334.1">
    <property type="nucleotide sequence ID" value="NZ_CP165727.1"/>
</dbReference>
<dbReference type="Gene3D" id="3.50.50.60">
    <property type="entry name" value="FAD/NAD(P)-binding domain"/>
    <property type="match status" value="1"/>
</dbReference>
<dbReference type="EMBL" id="CP165727">
    <property type="protein sequence ID" value="XDV65288.1"/>
    <property type="molecule type" value="Genomic_DNA"/>
</dbReference>
<dbReference type="SUPFAM" id="SSF51905">
    <property type="entry name" value="FAD/NAD(P)-binding domain"/>
    <property type="match status" value="1"/>
</dbReference>
<dbReference type="Gene3D" id="1.10.405.10">
    <property type="entry name" value="Guanine Nucleotide Dissociation Inhibitor, domain 1"/>
    <property type="match status" value="1"/>
</dbReference>
<organism evidence="5">
    <name type="scientific">Streptomyces sp. R33</name>
    <dbReference type="NCBI Taxonomy" id="3238629"/>
    <lineage>
        <taxon>Bacteria</taxon>
        <taxon>Bacillati</taxon>
        <taxon>Actinomycetota</taxon>
        <taxon>Actinomycetes</taxon>
        <taxon>Kitasatosporales</taxon>
        <taxon>Streptomycetaceae</taxon>
        <taxon>Streptomyces</taxon>
    </lineage>
</organism>
<dbReference type="InterPro" id="IPR050281">
    <property type="entry name" value="Flavin_monoamine_oxidase"/>
</dbReference>